<keyword evidence="7" id="KW-1185">Reference proteome</keyword>
<dbReference type="SUPFAM" id="SSF48498">
    <property type="entry name" value="Tetracyclin repressor-like, C-terminal domain"/>
    <property type="match status" value="1"/>
</dbReference>
<dbReference type="InterPro" id="IPR036271">
    <property type="entry name" value="Tet_transcr_reg_TetR-rel_C_sf"/>
</dbReference>
<evidence type="ECO:0000256" key="4">
    <source>
        <dbReference type="PROSITE-ProRule" id="PRU00335"/>
    </source>
</evidence>
<dbReference type="EMBL" id="JAAATY010000025">
    <property type="protein sequence ID" value="NRN69158.1"/>
    <property type="molecule type" value="Genomic_DNA"/>
</dbReference>
<feature type="domain" description="HTH tetR-type" evidence="5">
    <location>
        <begin position="9"/>
        <end position="69"/>
    </location>
</feature>
<gene>
    <name evidence="6" type="ORF">GC106_64140</name>
</gene>
<reference evidence="6 7" key="1">
    <citation type="submission" date="2020-01" db="EMBL/GenBank/DDBJ databases">
        <title>Kibdelosporangium persica a novel Actinomycetes from a hot desert in Iran.</title>
        <authorList>
            <person name="Safaei N."/>
            <person name="Zaburannyi N."/>
            <person name="Mueller R."/>
            <person name="Wink J."/>
        </authorList>
    </citation>
    <scope>NUCLEOTIDE SEQUENCE [LARGE SCALE GENOMIC DNA]</scope>
    <source>
        <strain evidence="6 7">4NS15</strain>
    </source>
</reference>
<dbReference type="Pfam" id="PF02796">
    <property type="entry name" value="HTH_7"/>
    <property type="match status" value="1"/>
</dbReference>
<sequence length="217" mass="24013">MTAPRRVGGRPRKLTDRDIIDAVLEEGFAGITVPAVARRLGVSTMTLYRYVPTRADLLALAWNHVITTSDWPPLTGHWRQILHAHARAFWHLLAGYPGVVTELSQALMPTEMMNRIDDLAVALVDQGFTAEDAVLAVDLVIDLTIDHRRGVENIHGLADTPATLEAMAQLWAPNDADPPNRRAVRAAMTNAITLAPFEWFTRKLDLAINGIEGTFHQ</sequence>
<dbReference type="CDD" id="cd00569">
    <property type="entry name" value="HTH_Hin_like"/>
    <property type="match status" value="1"/>
</dbReference>
<comment type="caution">
    <text evidence="6">The sequence shown here is derived from an EMBL/GenBank/DDBJ whole genome shotgun (WGS) entry which is preliminary data.</text>
</comment>
<dbReference type="PANTHER" id="PTHR30055">
    <property type="entry name" value="HTH-TYPE TRANSCRIPTIONAL REGULATOR RUTR"/>
    <property type="match status" value="1"/>
</dbReference>
<dbReference type="Gene3D" id="1.10.10.60">
    <property type="entry name" value="Homeodomain-like"/>
    <property type="match status" value="1"/>
</dbReference>
<dbReference type="SUPFAM" id="SSF46689">
    <property type="entry name" value="Homeodomain-like"/>
    <property type="match status" value="1"/>
</dbReference>
<evidence type="ECO:0000256" key="2">
    <source>
        <dbReference type="ARBA" id="ARBA00023125"/>
    </source>
</evidence>
<keyword evidence="2 4" id="KW-0238">DNA-binding</keyword>
<protein>
    <submittedName>
        <fullName evidence="6">TetR family transcriptional regulator</fullName>
    </submittedName>
</protein>
<dbReference type="InterPro" id="IPR009057">
    <property type="entry name" value="Homeodomain-like_sf"/>
</dbReference>
<feature type="DNA-binding region" description="H-T-H motif" evidence="4">
    <location>
        <begin position="32"/>
        <end position="51"/>
    </location>
</feature>
<keyword evidence="1" id="KW-0805">Transcription regulation</keyword>
<organism evidence="6 7">
    <name type="scientific">Kibdelosporangium persicum</name>
    <dbReference type="NCBI Taxonomy" id="2698649"/>
    <lineage>
        <taxon>Bacteria</taxon>
        <taxon>Bacillati</taxon>
        <taxon>Actinomycetota</taxon>
        <taxon>Actinomycetes</taxon>
        <taxon>Pseudonocardiales</taxon>
        <taxon>Pseudonocardiaceae</taxon>
        <taxon>Kibdelosporangium</taxon>
    </lineage>
</organism>
<dbReference type="InterPro" id="IPR050109">
    <property type="entry name" value="HTH-type_TetR-like_transc_reg"/>
</dbReference>
<evidence type="ECO:0000256" key="1">
    <source>
        <dbReference type="ARBA" id="ARBA00023015"/>
    </source>
</evidence>
<evidence type="ECO:0000313" key="7">
    <source>
        <dbReference type="Proteomes" id="UP000763557"/>
    </source>
</evidence>
<accession>A0ABX2FCR6</accession>
<proteinExistence type="predicted"/>
<dbReference type="Proteomes" id="UP000763557">
    <property type="component" value="Unassembled WGS sequence"/>
</dbReference>
<dbReference type="InterPro" id="IPR006120">
    <property type="entry name" value="Resolvase_HTH_dom"/>
</dbReference>
<name>A0ABX2FCR6_9PSEU</name>
<dbReference type="PROSITE" id="PS50977">
    <property type="entry name" value="HTH_TETR_2"/>
    <property type="match status" value="1"/>
</dbReference>
<dbReference type="InterPro" id="IPR001647">
    <property type="entry name" value="HTH_TetR"/>
</dbReference>
<evidence type="ECO:0000313" key="6">
    <source>
        <dbReference type="EMBL" id="NRN69158.1"/>
    </source>
</evidence>
<evidence type="ECO:0000256" key="3">
    <source>
        <dbReference type="ARBA" id="ARBA00023163"/>
    </source>
</evidence>
<evidence type="ECO:0000259" key="5">
    <source>
        <dbReference type="PROSITE" id="PS50977"/>
    </source>
</evidence>
<dbReference type="PANTHER" id="PTHR30055:SF151">
    <property type="entry name" value="TRANSCRIPTIONAL REGULATORY PROTEIN"/>
    <property type="match status" value="1"/>
</dbReference>
<dbReference type="Gene3D" id="1.10.357.10">
    <property type="entry name" value="Tetracycline Repressor, domain 2"/>
    <property type="match status" value="1"/>
</dbReference>
<dbReference type="RefSeq" id="WP_173139021.1">
    <property type="nucleotide sequence ID" value="NZ_CBCSGW010000004.1"/>
</dbReference>
<keyword evidence="3" id="KW-0804">Transcription</keyword>